<dbReference type="PANTHER" id="PTHR31900">
    <property type="entry name" value="F-BOX/RNI SUPERFAMILY PROTEIN-RELATED"/>
    <property type="match status" value="1"/>
</dbReference>
<dbReference type="InterPro" id="IPR006566">
    <property type="entry name" value="FBD"/>
</dbReference>
<gene>
    <name evidence="2" type="ORF">NE237_033023</name>
</gene>
<dbReference type="Pfam" id="PF08387">
    <property type="entry name" value="FBD"/>
    <property type="match status" value="1"/>
</dbReference>
<accession>A0A9Q0L558</accession>
<keyword evidence="3" id="KW-1185">Reference proteome</keyword>
<dbReference type="EMBL" id="JAMYWD010000001">
    <property type="protein sequence ID" value="KAJ4982186.1"/>
    <property type="molecule type" value="Genomic_DNA"/>
</dbReference>
<dbReference type="Proteomes" id="UP001141806">
    <property type="component" value="Unassembled WGS sequence"/>
</dbReference>
<feature type="domain" description="FBD" evidence="1">
    <location>
        <begin position="311"/>
        <end position="335"/>
    </location>
</feature>
<evidence type="ECO:0000259" key="1">
    <source>
        <dbReference type="Pfam" id="PF08387"/>
    </source>
</evidence>
<dbReference type="AlphaFoldDB" id="A0A9Q0L558"/>
<protein>
    <recommendedName>
        <fullName evidence="1">FBD domain-containing protein</fullName>
    </recommendedName>
</protein>
<evidence type="ECO:0000313" key="3">
    <source>
        <dbReference type="Proteomes" id="UP001141806"/>
    </source>
</evidence>
<organism evidence="2 3">
    <name type="scientific">Protea cynaroides</name>
    <dbReference type="NCBI Taxonomy" id="273540"/>
    <lineage>
        <taxon>Eukaryota</taxon>
        <taxon>Viridiplantae</taxon>
        <taxon>Streptophyta</taxon>
        <taxon>Embryophyta</taxon>
        <taxon>Tracheophyta</taxon>
        <taxon>Spermatophyta</taxon>
        <taxon>Magnoliopsida</taxon>
        <taxon>Proteales</taxon>
        <taxon>Proteaceae</taxon>
        <taxon>Protea</taxon>
    </lineage>
</organism>
<comment type="caution">
    <text evidence="2">The sequence shown here is derived from an EMBL/GenBank/DDBJ whole genome shotgun (WGS) entry which is preliminary data.</text>
</comment>
<sequence>MEGGVDRISNLPDDILVKIISSYQLKLFIINIHNPKLEGVSTRIWLMMLKHKGKKRFVEFIHQTLLHLWINFVFKRGVQELELDFINPHHYYEIPIGFFHYQGMAVLKIFSMLMNLHLTSEKLTSKFHNEVIKNCLLLKDLYLEKCYSLNYGILLGELITNIPSLQLVEYFGHLIPFSMEQIPFVQHVELNFEPEHAFVNVGVKLAKRLWYFNNTMELIICSFFLQVSLPIYNFLQSLPITLNYLKHLTIKANLHRGLSGIEFLLKISPNLETLSIEIGKGRQYIYYLGGVEIPFFSQNYRETKRPKFECFGSKNELEFIQYVLKNAMVLEKLIINLTRKGVSDEYHSTLLVTAQEIQDYPKASLHAEVLIQ</sequence>
<proteinExistence type="predicted"/>
<name>A0A9Q0L558_9MAGN</name>
<dbReference type="OrthoDB" id="594804at2759"/>
<dbReference type="InterPro" id="IPR050232">
    <property type="entry name" value="FBL13/AtMIF1-like"/>
</dbReference>
<evidence type="ECO:0000313" key="2">
    <source>
        <dbReference type="EMBL" id="KAJ4982186.1"/>
    </source>
</evidence>
<dbReference type="PANTHER" id="PTHR31900:SF27">
    <property type="entry name" value="FBD DOMAIN-CONTAINING PROTEIN"/>
    <property type="match status" value="1"/>
</dbReference>
<reference evidence="2" key="1">
    <citation type="journal article" date="2023" name="Plant J.">
        <title>The genome of the king protea, Protea cynaroides.</title>
        <authorList>
            <person name="Chang J."/>
            <person name="Duong T.A."/>
            <person name="Schoeman C."/>
            <person name="Ma X."/>
            <person name="Roodt D."/>
            <person name="Barker N."/>
            <person name="Li Z."/>
            <person name="Van de Peer Y."/>
            <person name="Mizrachi E."/>
        </authorList>
    </citation>
    <scope>NUCLEOTIDE SEQUENCE</scope>
    <source>
        <tissue evidence="2">Young leaves</tissue>
    </source>
</reference>